<organism evidence="1 2">
    <name type="scientific">Xylaria bambusicola</name>
    <dbReference type="NCBI Taxonomy" id="326684"/>
    <lineage>
        <taxon>Eukaryota</taxon>
        <taxon>Fungi</taxon>
        <taxon>Dikarya</taxon>
        <taxon>Ascomycota</taxon>
        <taxon>Pezizomycotina</taxon>
        <taxon>Sordariomycetes</taxon>
        <taxon>Xylariomycetidae</taxon>
        <taxon>Xylariales</taxon>
        <taxon>Xylariaceae</taxon>
        <taxon>Xylaria</taxon>
    </lineage>
</organism>
<proteinExistence type="predicted"/>
<gene>
    <name evidence="1" type="ORF">RRF57_011250</name>
</gene>
<dbReference type="Proteomes" id="UP001305414">
    <property type="component" value="Unassembled WGS sequence"/>
</dbReference>
<dbReference type="AlphaFoldDB" id="A0AAN7UXT4"/>
<protein>
    <submittedName>
        <fullName evidence="1">Uncharacterized protein</fullName>
    </submittedName>
</protein>
<dbReference type="EMBL" id="JAWHQM010000054">
    <property type="protein sequence ID" value="KAK5635538.1"/>
    <property type="molecule type" value="Genomic_DNA"/>
</dbReference>
<sequence length="86" mass="8513">MSTPAPGGGPVNPAALGVAVATLMMLSAYPGVCGGNMGEAIALCLPNMGEAKGLPYVEAVGDKGATSWWMGFGPFGNSHCVACVAR</sequence>
<keyword evidence="2" id="KW-1185">Reference proteome</keyword>
<accession>A0AAN7UXT4</accession>
<reference evidence="1 2" key="1">
    <citation type="submission" date="2023-10" db="EMBL/GenBank/DDBJ databases">
        <title>Draft genome sequence of Xylaria bambusicola isolate GMP-LS, the root and basal stem rot pathogen of sugarcane in Indonesia.</title>
        <authorList>
            <person name="Selvaraj P."/>
            <person name="Muralishankar V."/>
            <person name="Muruganantham S."/>
            <person name="Sp S."/>
            <person name="Haryani S."/>
            <person name="Lau K.J.X."/>
            <person name="Naqvi N.I."/>
        </authorList>
    </citation>
    <scope>NUCLEOTIDE SEQUENCE [LARGE SCALE GENOMIC DNA]</scope>
    <source>
        <strain evidence="1">GMP-LS</strain>
    </source>
</reference>
<evidence type="ECO:0000313" key="2">
    <source>
        <dbReference type="Proteomes" id="UP001305414"/>
    </source>
</evidence>
<evidence type="ECO:0000313" key="1">
    <source>
        <dbReference type="EMBL" id="KAK5635538.1"/>
    </source>
</evidence>
<comment type="caution">
    <text evidence="1">The sequence shown here is derived from an EMBL/GenBank/DDBJ whole genome shotgun (WGS) entry which is preliminary data.</text>
</comment>
<name>A0AAN7UXT4_9PEZI</name>